<keyword evidence="1" id="KW-0812">Transmembrane</keyword>
<keyword evidence="1" id="KW-0472">Membrane</keyword>
<dbReference type="EMBL" id="JACNLL010000063">
    <property type="protein sequence ID" value="MBC8199724.1"/>
    <property type="molecule type" value="Genomic_DNA"/>
</dbReference>
<protein>
    <submittedName>
        <fullName evidence="3">Helix-turn-helix domain-containing protein</fullName>
    </submittedName>
</protein>
<dbReference type="PANTHER" id="PTHR34475">
    <property type="match status" value="1"/>
</dbReference>
<name>A0A8J6T8D1_9BACT</name>
<dbReference type="AlphaFoldDB" id="A0A8J6T8D1"/>
<evidence type="ECO:0000259" key="2">
    <source>
        <dbReference type="PROSITE" id="PS50943"/>
    </source>
</evidence>
<dbReference type="InterPro" id="IPR025194">
    <property type="entry name" value="RodZ-like_C"/>
</dbReference>
<dbReference type="InterPro" id="IPR001387">
    <property type="entry name" value="Cro/C1-type_HTH"/>
</dbReference>
<dbReference type="PANTHER" id="PTHR34475:SF1">
    <property type="entry name" value="CYTOSKELETON PROTEIN RODZ"/>
    <property type="match status" value="1"/>
</dbReference>
<comment type="caution">
    <text evidence="3">The sequence shown here is derived from an EMBL/GenBank/DDBJ whole genome shotgun (WGS) entry which is preliminary data.</text>
</comment>
<dbReference type="GO" id="GO:0003677">
    <property type="term" value="F:DNA binding"/>
    <property type="evidence" value="ECO:0007669"/>
    <property type="project" value="InterPro"/>
</dbReference>
<dbReference type="InterPro" id="IPR050400">
    <property type="entry name" value="Bact_Cytoskel_RodZ"/>
</dbReference>
<evidence type="ECO:0000313" key="3">
    <source>
        <dbReference type="EMBL" id="MBC8199724.1"/>
    </source>
</evidence>
<feature type="domain" description="HTH cro/C1-type" evidence="2">
    <location>
        <begin position="13"/>
        <end position="47"/>
    </location>
</feature>
<feature type="transmembrane region" description="Helical" evidence="1">
    <location>
        <begin position="105"/>
        <end position="126"/>
    </location>
</feature>
<sequence>MINKNSLSFGYYLKAIRVEKGISLDEVSEKTRIGINYLLLIEKEDHNRLPSEVFVKGFLRAYAEAVGVDGDEAVRRYTSSLNAYQANVKSEADFDNLSTRFWPHLLLSLGAMICIIVLSVFAMSVFHSPLQTDSQVNTNTGDDNNKTGKGIDNIASKVDLGSELDSNLVDKQSKKSLLLSIITIETTWIKVIIDGRMPKEYSLKPGDRFELEASAGFNLLIGNATGVQLILNDKPIEVLGKRGQVVNIQLP</sequence>
<dbReference type="SMART" id="SM00530">
    <property type="entry name" value="HTH_XRE"/>
    <property type="match status" value="1"/>
</dbReference>
<dbReference type="Gene3D" id="1.10.260.40">
    <property type="entry name" value="lambda repressor-like DNA-binding domains"/>
    <property type="match status" value="1"/>
</dbReference>
<evidence type="ECO:0000313" key="4">
    <source>
        <dbReference type="Proteomes" id="UP000603545"/>
    </source>
</evidence>
<gene>
    <name evidence="3" type="ORF">H8E80_06735</name>
</gene>
<dbReference type="Pfam" id="PF13413">
    <property type="entry name" value="HTH_25"/>
    <property type="match status" value="1"/>
</dbReference>
<dbReference type="CDD" id="cd00093">
    <property type="entry name" value="HTH_XRE"/>
    <property type="match status" value="1"/>
</dbReference>
<organism evidence="3 4">
    <name type="scientific">Candidatus Desulfaltia bathyphila</name>
    <dbReference type="NCBI Taxonomy" id="2841697"/>
    <lineage>
        <taxon>Bacteria</taxon>
        <taxon>Pseudomonadati</taxon>
        <taxon>Thermodesulfobacteriota</taxon>
        <taxon>Desulfobacteria</taxon>
        <taxon>Desulfobacterales</taxon>
        <taxon>Desulfobacterales incertae sedis</taxon>
        <taxon>Candidatus Desulfaltia</taxon>
    </lineage>
</organism>
<dbReference type="Proteomes" id="UP000603545">
    <property type="component" value="Unassembled WGS sequence"/>
</dbReference>
<dbReference type="InterPro" id="IPR010982">
    <property type="entry name" value="Lambda_DNA-bd_dom_sf"/>
</dbReference>
<keyword evidence="1" id="KW-1133">Transmembrane helix</keyword>
<evidence type="ECO:0000256" key="1">
    <source>
        <dbReference type="SAM" id="Phobius"/>
    </source>
</evidence>
<reference evidence="3 4" key="1">
    <citation type="submission" date="2020-08" db="EMBL/GenBank/DDBJ databases">
        <title>Bridging the membrane lipid divide: bacteria of the FCB group superphylum have the potential to synthesize archaeal ether lipids.</title>
        <authorList>
            <person name="Villanueva L."/>
            <person name="Von Meijenfeldt F.A.B."/>
            <person name="Westbye A.B."/>
            <person name="Yadav S."/>
            <person name="Hopmans E.C."/>
            <person name="Dutilh B.E."/>
            <person name="Sinninghe Damste J.S."/>
        </authorList>
    </citation>
    <scope>NUCLEOTIDE SEQUENCE [LARGE SCALE GENOMIC DNA]</scope>
    <source>
        <strain evidence="3">NIOZ-UU82</strain>
    </source>
</reference>
<dbReference type="SUPFAM" id="SSF47413">
    <property type="entry name" value="lambda repressor-like DNA-binding domains"/>
    <property type="match status" value="1"/>
</dbReference>
<dbReference type="PROSITE" id="PS50943">
    <property type="entry name" value="HTH_CROC1"/>
    <property type="match status" value="1"/>
</dbReference>
<proteinExistence type="predicted"/>
<accession>A0A8J6T8D1</accession>
<dbReference type="Pfam" id="PF13464">
    <property type="entry name" value="RodZ_C"/>
    <property type="match status" value="1"/>
</dbReference>